<evidence type="ECO:0000313" key="2">
    <source>
        <dbReference type="Proteomes" id="UP000220133"/>
    </source>
</evidence>
<dbReference type="KEGG" id="cbae:COR50_17100"/>
<sequence length="165" mass="18253">MLNNNLEIAVNFIRQIGINVVFKDLGDDTFLPGLHIERGNIYVDLQKLKYPGDILHEAGHLACLEASERNVIRGEEIGSRPTAAAEEMAAIAWSYAACKHLGLPSSFVFHESGYKGEGSNLMHNFDNGQYFGVPILQWFGMSAELSQAGKLGLPVYPSMAKWLRD</sequence>
<dbReference type="AlphaFoldDB" id="A0A291QXV0"/>
<dbReference type="EMBL" id="CP023777">
    <property type="protein sequence ID" value="ATL48741.1"/>
    <property type="molecule type" value="Genomic_DNA"/>
</dbReference>
<proteinExistence type="predicted"/>
<name>A0A291QXV0_9BACT</name>
<gene>
    <name evidence="1" type="ORF">COR50_17100</name>
</gene>
<accession>A0A291QXV0</accession>
<organism evidence="1 2">
    <name type="scientific">Chitinophaga caeni</name>
    <dbReference type="NCBI Taxonomy" id="2029983"/>
    <lineage>
        <taxon>Bacteria</taxon>
        <taxon>Pseudomonadati</taxon>
        <taxon>Bacteroidota</taxon>
        <taxon>Chitinophagia</taxon>
        <taxon>Chitinophagales</taxon>
        <taxon>Chitinophagaceae</taxon>
        <taxon>Chitinophaga</taxon>
    </lineage>
</organism>
<dbReference type="OrthoDB" id="1441538at2"/>
<dbReference type="Proteomes" id="UP000220133">
    <property type="component" value="Chromosome"/>
</dbReference>
<evidence type="ECO:0008006" key="3">
    <source>
        <dbReference type="Google" id="ProtNLM"/>
    </source>
</evidence>
<reference evidence="1 2" key="1">
    <citation type="submission" date="2017-10" db="EMBL/GenBank/DDBJ databases">
        <title>Paenichitinophaga pekingensis gen. nov., sp. nov., isolated from activated sludge.</title>
        <authorList>
            <person name="Jin D."/>
            <person name="Kong X."/>
            <person name="Deng Y."/>
            <person name="Bai Z."/>
        </authorList>
    </citation>
    <scope>NUCLEOTIDE SEQUENCE [LARGE SCALE GENOMIC DNA]</scope>
    <source>
        <strain evidence="1 2">13</strain>
    </source>
</reference>
<dbReference type="RefSeq" id="WP_098195114.1">
    <property type="nucleotide sequence ID" value="NZ_CP023777.1"/>
</dbReference>
<keyword evidence="2" id="KW-1185">Reference proteome</keyword>
<evidence type="ECO:0000313" key="1">
    <source>
        <dbReference type="EMBL" id="ATL48741.1"/>
    </source>
</evidence>
<protein>
    <recommendedName>
        <fullName evidence="3">IrrE N-terminal-like domain-containing protein</fullName>
    </recommendedName>
</protein>